<dbReference type="OrthoDB" id="9804926at2"/>
<keyword evidence="2 5" id="KW-0645">Protease</keyword>
<sequence>MDHLTLTTKQLAVEVDGTIEGIAWPYATPDRAGDIIVKGALRLPVAELPMLRNHDTDSLIGLWNTIEERDDGLHVKGRLNLKESMLARGVRSQILTGRLNGLSIGFRDRGSTRRGRNRVLSAIELVEVSIVREPSHPEARITHSKSFDAARALAEAINRATAALTMRTNP</sequence>
<evidence type="ECO:0000256" key="3">
    <source>
        <dbReference type="ARBA" id="ARBA00022801"/>
    </source>
</evidence>
<keyword evidence="6" id="KW-1185">Reference proteome</keyword>
<dbReference type="NCBIfam" id="TIGR01543">
    <property type="entry name" value="proheadase_HK97"/>
    <property type="match status" value="1"/>
</dbReference>
<dbReference type="AlphaFoldDB" id="A0A4Y8RVH3"/>
<feature type="domain" description="Prohead serine protease" evidence="4">
    <location>
        <begin position="16"/>
        <end position="147"/>
    </location>
</feature>
<reference evidence="5 6" key="1">
    <citation type="submission" date="2019-03" db="EMBL/GenBank/DDBJ databases">
        <title>Jiella endophytica sp. nov., a novel endophytic bacterium isolated from root of Ficus microcarpa Linn. f.</title>
        <authorList>
            <person name="Tuo L."/>
        </authorList>
    </citation>
    <scope>NUCLEOTIDE SEQUENCE [LARGE SCALE GENOMIC DNA]</scope>
    <source>
        <strain evidence="5 6">CBS5Q-3</strain>
    </source>
</reference>
<evidence type="ECO:0000313" key="6">
    <source>
        <dbReference type="Proteomes" id="UP000298179"/>
    </source>
</evidence>
<dbReference type="InterPro" id="IPR006433">
    <property type="entry name" value="Prohead_protease"/>
</dbReference>
<dbReference type="Pfam" id="PF04586">
    <property type="entry name" value="Peptidase_S78"/>
    <property type="match status" value="1"/>
</dbReference>
<protein>
    <submittedName>
        <fullName evidence="5">HK97 family phage prohead protease</fullName>
    </submittedName>
</protein>
<name>A0A4Y8RVH3_9HYPH</name>
<dbReference type="SUPFAM" id="SSF50789">
    <property type="entry name" value="Herpes virus serine proteinase, assemblin"/>
    <property type="match status" value="1"/>
</dbReference>
<dbReference type="GO" id="GO:0008233">
    <property type="term" value="F:peptidase activity"/>
    <property type="evidence" value="ECO:0007669"/>
    <property type="project" value="UniProtKB-KW"/>
</dbReference>
<proteinExistence type="predicted"/>
<evidence type="ECO:0000313" key="5">
    <source>
        <dbReference type="EMBL" id="TFF27521.1"/>
    </source>
</evidence>
<keyword evidence="1" id="KW-1188">Viral release from host cell</keyword>
<evidence type="ECO:0000256" key="1">
    <source>
        <dbReference type="ARBA" id="ARBA00022612"/>
    </source>
</evidence>
<dbReference type="GO" id="GO:0006508">
    <property type="term" value="P:proteolysis"/>
    <property type="evidence" value="ECO:0007669"/>
    <property type="project" value="UniProtKB-KW"/>
</dbReference>
<accession>A0A4Y8RVH3</accession>
<dbReference type="InterPro" id="IPR054613">
    <property type="entry name" value="Peptidase_S78_dom"/>
</dbReference>
<comment type="caution">
    <text evidence="5">The sequence shown here is derived from an EMBL/GenBank/DDBJ whole genome shotgun (WGS) entry which is preliminary data.</text>
</comment>
<organism evidence="5 6">
    <name type="scientific">Jiella endophytica</name>
    <dbReference type="NCBI Taxonomy" id="2558362"/>
    <lineage>
        <taxon>Bacteria</taxon>
        <taxon>Pseudomonadati</taxon>
        <taxon>Pseudomonadota</taxon>
        <taxon>Alphaproteobacteria</taxon>
        <taxon>Hyphomicrobiales</taxon>
        <taxon>Aurantimonadaceae</taxon>
        <taxon>Jiella</taxon>
    </lineage>
</organism>
<dbReference type="EMBL" id="SOZD01000001">
    <property type="protein sequence ID" value="TFF27521.1"/>
    <property type="molecule type" value="Genomic_DNA"/>
</dbReference>
<keyword evidence="3" id="KW-0378">Hydrolase</keyword>
<dbReference type="RefSeq" id="WP_134760213.1">
    <property type="nucleotide sequence ID" value="NZ_SOZD01000001.1"/>
</dbReference>
<dbReference type="Proteomes" id="UP000298179">
    <property type="component" value="Unassembled WGS sequence"/>
</dbReference>
<gene>
    <name evidence="5" type="ORF">E3C22_03425</name>
</gene>
<evidence type="ECO:0000259" key="4">
    <source>
        <dbReference type="Pfam" id="PF04586"/>
    </source>
</evidence>
<evidence type="ECO:0000256" key="2">
    <source>
        <dbReference type="ARBA" id="ARBA00022670"/>
    </source>
</evidence>